<dbReference type="GO" id="GO:0005737">
    <property type="term" value="C:cytoplasm"/>
    <property type="evidence" value="ECO:0000318"/>
    <property type="project" value="GO_Central"/>
</dbReference>
<dbReference type="Gramene" id="TraesJUL6B03G03658580.1">
    <property type="protein sequence ID" value="TraesJUL6B03G03658580.1"/>
    <property type="gene ID" value="TraesJUL6B03G03658580"/>
</dbReference>
<evidence type="ECO:0000256" key="3">
    <source>
        <dbReference type="ARBA" id="ARBA00025743"/>
    </source>
</evidence>
<feature type="domain" description="GST N-terminal" evidence="5">
    <location>
        <begin position="75"/>
        <end position="154"/>
    </location>
</feature>
<dbReference type="Gramene" id="TraesSYM6B03G03570280.2">
    <property type="protein sequence ID" value="TraesSYM6B03G03570280.2"/>
    <property type="gene ID" value="TraesSYM6B03G03570280"/>
</dbReference>
<evidence type="ECO:0000313" key="7">
    <source>
        <dbReference type="EnsemblPlants" id="TraesCS6B02G429400.2"/>
    </source>
</evidence>
<dbReference type="Gramene" id="TraesMAC6B03G03624500.2">
    <property type="protein sequence ID" value="TraesMAC6B03G03624500.2"/>
    <property type="gene ID" value="TraesMAC6B03G03624500"/>
</dbReference>
<dbReference type="SUPFAM" id="SSF52833">
    <property type="entry name" value="Thioredoxin-like"/>
    <property type="match status" value="1"/>
</dbReference>
<dbReference type="GO" id="GO:0004364">
    <property type="term" value="F:glutathione transferase activity"/>
    <property type="evidence" value="ECO:0000318"/>
    <property type="project" value="GO_Central"/>
</dbReference>
<evidence type="ECO:0000313" key="8">
    <source>
        <dbReference type="Proteomes" id="UP000019116"/>
    </source>
</evidence>
<dbReference type="PANTHER" id="PTHR11260:SF478">
    <property type="entry name" value="GLUTATHIONE TRANSFERASE"/>
    <property type="match status" value="1"/>
</dbReference>
<dbReference type="SFLD" id="SFLDS00019">
    <property type="entry name" value="Glutathione_Transferase_(cytos"/>
    <property type="match status" value="1"/>
</dbReference>
<organism evidence="7">
    <name type="scientific">Triticum aestivum</name>
    <name type="common">Wheat</name>
    <dbReference type="NCBI Taxonomy" id="4565"/>
    <lineage>
        <taxon>Eukaryota</taxon>
        <taxon>Viridiplantae</taxon>
        <taxon>Streptophyta</taxon>
        <taxon>Embryophyta</taxon>
        <taxon>Tracheophyta</taxon>
        <taxon>Spermatophyta</taxon>
        <taxon>Magnoliopsida</taxon>
        <taxon>Liliopsida</taxon>
        <taxon>Poales</taxon>
        <taxon>Poaceae</taxon>
        <taxon>BOP clade</taxon>
        <taxon>Pooideae</taxon>
        <taxon>Triticodae</taxon>
        <taxon>Triticeae</taxon>
        <taxon>Triticinae</taxon>
        <taxon>Triticum</taxon>
    </lineage>
</organism>
<dbReference type="Pfam" id="PF13410">
    <property type="entry name" value="GST_C_2"/>
    <property type="match status" value="1"/>
</dbReference>
<dbReference type="PROSITE" id="PS50404">
    <property type="entry name" value="GST_NTER"/>
    <property type="match status" value="1"/>
</dbReference>
<dbReference type="CDD" id="cd03185">
    <property type="entry name" value="GST_C_Tau"/>
    <property type="match status" value="1"/>
</dbReference>
<dbReference type="InterPro" id="IPR010987">
    <property type="entry name" value="Glutathione-S-Trfase_C-like"/>
</dbReference>
<proteinExistence type="inferred from homology"/>
<evidence type="ECO:0000256" key="1">
    <source>
        <dbReference type="ARBA" id="ARBA00012452"/>
    </source>
</evidence>
<dbReference type="PANTHER" id="PTHR11260">
    <property type="entry name" value="GLUTATHIONE S-TRANSFERASE, GST, SUPERFAMILY, GST DOMAIN CONTAINING"/>
    <property type="match status" value="1"/>
</dbReference>
<dbReference type="FunFam" id="3.40.30.10:FF:000044">
    <property type="entry name" value="Glutathione S-transferase GSTU6"/>
    <property type="match status" value="1"/>
</dbReference>
<dbReference type="Gramene" id="TraesCS6B02G429400.2">
    <property type="protein sequence ID" value="TraesCS6B02G429400.2"/>
    <property type="gene ID" value="TraesCS6B02G429400"/>
</dbReference>
<dbReference type="EnsemblPlants" id="TraesCS6B02G429400.2">
    <property type="protein sequence ID" value="TraesCS6B02G429400.2"/>
    <property type="gene ID" value="TraesCS6B02G429400"/>
</dbReference>
<reference evidence="7" key="1">
    <citation type="submission" date="2018-08" db="EMBL/GenBank/DDBJ databases">
        <authorList>
            <person name="Rossello M."/>
        </authorList>
    </citation>
    <scope>NUCLEOTIDE SEQUENCE [LARGE SCALE GENOMIC DNA]</scope>
    <source>
        <strain evidence="7">cv. Chinese Spring</strain>
    </source>
</reference>
<protein>
    <recommendedName>
        <fullName evidence="1">glutathione transferase</fullName>
        <ecNumber evidence="1">2.5.1.18</ecNumber>
    </recommendedName>
</protein>
<dbReference type="SFLD" id="SFLDG00358">
    <property type="entry name" value="Main_(cytGST)"/>
    <property type="match status" value="1"/>
</dbReference>
<evidence type="ECO:0000256" key="2">
    <source>
        <dbReference type="ARBA" id="ARBA00022679"/>
    </source>
</evidence>
<dbReference type="FunFam" id="1.20.1050.10:FF:000023">
    <property type="entry name" value="Probable glutathione S-transferase GSTU6"/>
    <property type="match status" value="1"/>
</dbReference>
<dbReference type="InterPro" id="IPR004045">
    <property type="entry name" value="Glutathione_S-Trfase_N"/>
</dbReference>
<dbReference type="PROSITE" id="PS50405">
    <property type="entry name" value="GST_CTER"/>
    <property type="match status" value="1"/>
</dbReference>
<evidence type="ECO:0000259" key="5">
    <source>
        <dbReference type="PROSITE" id="PS50404"/>
    </source>
</evidence>
<evidence type="ECO:0000259" key="6">
    <source>
        <dbReference type="PROSITE" id="PS50405"/>
    </source>
</evidence>
<dbReference type="InterPro" id="IPR045073">
    <property type="entry name" value="Omega/Tau-like"/>
</dbReference>
<accession>A0A3B6PSU9</accession>
<dbReference type="InterPro" id="IPR036282">
    <property type="entry name" value="Glutathione-S-Trfase_C_sf"/>
</dbReference>
<dbReference type="InterPro" id="IPR036249">
    <property type="entry name" value="Thioredoxin-like_sf"/>
</dbReference>
<dbReference type="Gramene" id="TraesJAG6B03G03618000.2">
    <property type="protein sequence ID" value="TraesJAG6B03G03618000.2"/>
    <property type="gene ID" value="TraesJAG6B03G03618000"/>
</dbReference>
<dbReference type="Pfam" id="PF02798">
    <property type="entry name" value="GST_N"/>
    <property type="match status" value="1"/>
</dbReference>
<dbReference type="CDD" id="cd03058">
    <property type="entry name" value="GST_N_Tau"/>
    <property type="match status" value="1"/>
</dbReference>
<dbReference type="InterPro" id="IPR045074">
    <property type="entry name" value="GST_C_Tau"/>
</dbReference>
<feature type="domain" description="GST C-terminal" evidence="6">
    <location>
        <begin position="161"/>
        <end position="298"/>
    </location>
</feature>
<dbReference type="RefSeq" id="XP_044410100.1">
    <property type="nucleotide sequence ID" value="XM_044554165.1"/>
</dbReference>
<comment type="similarity">
    <text evidence="3">Belongs to the GST superfamily. Tau family.</text>
</comment>
<dbReference type="Gramene" id="TraesCS6B03G1201600.1">
    <property type="protein sequence ID" value="TraesCS6B03G1201600.1.CDS"/>
    <property type="gene ID" value="TraesCS6B03G1201600"/>
</dbReference>
<dbReference type="InterPro" id="IPR040079">
    <property type="entry name" value="Glutathione_S-Trfase"/>
</dbReference>
<dbReference type="Gramene" id="TraesLDM6B03G03624960.2">
    <property type="protein sequence ID" value="TraesLDM6B03G03624960.2"/>
    <property type="gene ID" value="TraesLDM6B03G03624960"/>
</dbReference>
<dbReference type="OrthoDB" id="4951845at2759"/>
<dbReference type="Gramene" id="TraesPARA_EIv1.0_2110460.1">
    <property type="protein sequence ID" value="TraesPARA_EIv1.0_2110460.1.CDS"/>
    <property type="gene ID" value="TraesPARA_EIv1.0_2110460"/>
</dbReference>
<dbReference type="Gramene" id="TraesARI6B03G03588410.2">
    <property type="protein sequence ID" value="TraesARI6B03G03588410.2"/>
    <property type="gene ID" value="TraesARI6B03G03588410"/>
</dbReference>
<evidence type="ECO:0000256" key="4">
    <source>
        <dbReference type="ARBA" id="ARBA00047960"/>
    </source>
</evidence>
<keyword evidence="8" id="KW-1185">Reference proteome</keyword>
<dbReference type="STRING" id="4565.A0A3B6PSU9"/>
<name>A0A3B6PSU9_WHEAT</name>
<dbReference type="SUPFAM" id="SSF47616">
    <property type="entry name" value="GST C-terminal domain-like"/>
    <property type="match status" value="1"/>
</dbReference>
<dbReference type="Gramene" id="TraesRN6B0101177700.1">
    <property type="protein sequence ID" value="TraesRN6B0101177700.1"/>
    <property type="gene ID" value="TraesRN6B0101177700"/>
</dbReference>
<reference evidence="7" key="2">
    <citation type="submission" date="2018-10" db="UniProtKB">
        <authorList>
            <consortium name="EnsemblPlants"/>
        </authorList>
    </citation>
    <scope>IDENTIFICATION</scope>
</reference>
<gene>
    <name evidence="7" type="primary">LOC123135039</name>
</gene>
<dbReference type="Gene3D" id="3.40.30.10">
    <property type="entry name" value="Glutaredoxin"/>
    <property type="match status" value="1"/>
</dbReference>
<dbReference type="GO" id="GO:0006749">
    <property type="term" value="P:glutathione metabolic process"/>
    <property type="evidence" value="ECO:0000318"/>
    <property type="project" value="GO_Central"/>
</dbReference>
<comment type="catalytic activity">
    <reaction evidence="4">
        <text>RX + glutathione = an S-substituted glutathione + a halide anion + H(+)</text>
        <dbReference type="Rhea" id="RHEA:16437"/>
        <dbReference type="ChEBI" id="CHEBI:15378"/>
        <dbReference type="ChEBI" id="CHEBI:16042"/>
        <dbReference type="ChEBI" id="CHEBI:17792"/>
        <dbReference type="ChEBI" id="CHEBI:57925"/>
        <dbReference type="ChEBI" id="CHEBI:90779"/>
        <dbReference type="EC" id="2.5.1.18"/>
    </reaction>
</comment>
<dbReference type="Gramene" id="TraesSTA6B03G03616450.2">
    <property type="protein sequence ID" value="TraesSTA6B03G03616450.2"/>
    <property type="gene ID" value="TraesSTA6B03G03616450"/>
</dbReference>
<dbReference type="SMR" id="A0A3B6PSU9"/>
<dbReference type="EC" id="2.5.1.18" evidence="1"/>
<dbReference type="GeneID" id="123135039"/>
<dbReference type="Proteomes" id="UP000019116">
    <property type="component" value="Chromosome 6B"/>
</dbReference>
<dbReference type="AlphaFoldDB" id="A0A3B6PSU9"/>
<dbReference type="KEGG" id="taes:123135039"/>
<dbReference type="SFLD" id="SFLDG01152">
    <property type="entry name" value="Main.3:_Omega-_and_Tau-like"/>
    <property type="match status" value="1"/>
</dbReference>
<sequence>MALPGLALPNSQIVLSAACTGPHVTVGRPSRARFVYSLTSVNRKLIVSSSSINNPYTTAGGMVCTQQVAAGEDEHELKLLGTWRGPFAMRVRLALNFKGLSYEYQEEDLANKSDLLLVSNPVNKKVPVLIHNGMPICESLAILEYIDEVYHGIGPSLLPAHPYQRARARFWATYIDNKLVAPWWKMFVGKTDKEKDEGTKQTLAAVDMLERALRECSKGKPFFGGDNVGYVDVVLGGMVARMQGTEALCGVELLHATKTPLLLAWMERFGEMEPAKVVLPKVDRLVEFAKMKRAQRALI</sequence>
<dbReference type="Gene3D" id="1.20.1050.10">
    <property type="match status" value="1"/>
</dbReference>
<keyword evidence="2" id="KW-0808">Transferase</keyword>